<dbReference type="AlphaFoldDB" id="A0A5N6NXY9"/>
<name>A0A5N6NXY9_9ASTR</name>
<keyword evidence="2" id="KW-1185">Reference proteome</keyword>
<sequence length="116" mass="13004">MSTDDRNQMTDKSKQEQCENRKYIASHLLRPPPFNSSHPTILLSPPPHSLDAVIRPDLTHSPVTPIRQAAMPHSTPIHQDLFDSKVSFDISILRAKSHSAGTTPIRLMSHSTNTHH</sequence>
<reference evidence="1 2" key="1">
    <citation type="submission" date="2019-05" db="EMBL/GenBank/DDBJ databases">
        <title>Mikania micrantha, genome provides insights into the molecular mechanism of rapid growth.</title>
        <authorList>
            <person name="Liu B."/>
        </authorList>
    </citation>
    <scope>NUCLEOTIDE SEQUENCE [LARGE SCALE GENOMIC DNA]</scope>
    <source>
        <strain evidence="1">NLD-2019</strain>
        <tissue evidence="1">Leaf</tissue>
    </source>
</reference>
<comment type="caution">
    <text evidence="1">The sequence shown here is derived from an EMBL/GenBank/DDBJ whole genome shotgun (WGS) entry which is preliminary data.</text>
</comment>
<proteinExistence type="predicted"/>
<organism evidence="1 2">
    <name type="scientific">Mikania micrantha</name>
    <name type="common">bitter vine</name>
    <dbReference type="NCBI Taxonomy" id="192012"/>
    <lineage>
        <taxon>Eukaryota</taxon>
        <taxon>Viridiplantae</taxon>
        <taxon>Streptophyta</taxon>
        <taxon>Embryophyta</taxon>
        <taxon>Tracheophyta</taxon>
        <taxon>Spermatophyta</taxon>
        <taxon>Magnoliopsida</taxon>
        <taxon>eudicotyledons</taxon>
        <taxon>Gunneridae</taxon>
        <taxon>Pentapetalae</taxon>
        <taxon>asterids</taxon>
        <taxon>campanulids</taxon>
        <taxon>Asterales</taxon>
        <taxon>Asteraceae</taxon>
        <taxon>Asteroideae</taxon>
        <taxon>Heliantheae alliance</taxon>
        <taxon>Eupatorieae</taxon>
        <taxon>Mikania</taxon>
    </lineage>
</organism>
<evidence type="ECO:0000313" key="2">
    <source>
        <dbReference type="Proteomes" id="UP000326396"/>
    </source>
</evidence>
<gene>
    <name evidence="1" type="ORF">E3N88_15857</name>
</gene>
<accession>A0A5N6NXY9</accession>
<dbReference type="Proteomes" id="UP000326396">
    <property type="component" value="Linkage Group LG16"/>
</dbReference>
<dbReference type="EMBL" id="SZYD01000008">
    <property type="protein sequence ID" value="KAD5508154.1"/>
    <property type="molecule type" value="Genomic_DNA"/>
</dbReference>
<protein>
    <submittedName>
        <fullName evidence="1">Uncharacterized protein</fullName>
    </submittedName>
</protein>
<evidence type="ECO:0000313" key="1">
    <source>
        <dbReference type="EMBL" id="KAD5508154.1"/>
    </source>
</evidence>